<dbReference type="InterPro" id="IPR019432">
    <property type="entry name" value="Acyltransferase_MbtK/IucB-like"/>
</dbReference>
<protein>
    <recommendedName>
        <fullName evidence="3">Lysine N-acyltransferase MbtK</fullName>
    </recommendedName>
    <alternativeName>
        <fullName evidence="4">Mycobactin synthase protein K</fullName>
    </alternativeName>
</protein>
<dbReference type="RefSeq" id="WP_267028039.1">
    <property type="nucleotide sequence ID" value="NZ_JAIFZO010000002.1"/>
</dbReference>
<dbReference type="Gene3D" id="3.40.630.30">
    <property type="match status" value="1"/>
</dbReference>
<dbReference type="SUPFAM" id="SSF55729">
    <property type="entry name" value="Acyl-CoA N-acyltransferases (Nat)"/>
    <property type="match status" value="1"/>
</dbReference>
<comment type="pathway">
    <text evidence="2">Siderophore biosynthesis; mycobactin biosynthesis.</text>
</comment>
<organism evidence="6 7">
    <name type="scientific">Streptomyces ortus</name>
    <dbReference type="NCBI Taxonomy" id="2867268"/>
    <lineage>
        <taxon>Bacteria</taxon>
        <taxon>Bacillati</taxon>
        <taxon>Actinomycetota</taxon>
        <taxon>Actinomycetes</taxon>
        <taxon>Kitasatosporales</taxon>
        <taxon>Streptomycetaceae</taxon>
        <taxon>Streptomyces</taxon>
    </lineage>
</organism>
<dbReference type="Proteomes" id="UP001165590">
    <property type="component" value="Unassembled WGS sequence"/>
</dbReference>
<evidence type="ECO:0000256" key="1">
    <source>
        <dbReference type="ARBA" id="ARBA00003818"/>
    </source>
</evidence>
<dbReference type="Pfam" id="PF13523">
    <property type="entry name" value="Acetyltransf_8"/>
    <property type="match status" value="1"/>
</dbReference>
<sequence length="216" mass="23452">MTGAGTSSLQDRAAVHEEAVEGLGTVRIVPVDAEADLDVLHPWVTAERARFWGMRGFTRKQVLETYRHLGSLDTHHAFLAVLDGEPAALFQTYEPEADRVSECYEVEPGDIGVHLLIAPAPDGIGRPGHSTALLGAFTTYVLRVLGRRRVVVEPDLRNEKAIARLLRQGFVLGPSVVLPEIDLPEVYLPKKEAQLAFLVRDGASATPGEAWSGGGR</sequence>
<evidence type="ECO:0000259" key="5">
    <source>
        <dbReference type="SMART" id="SM01006"/>
    </source>
</evidence>
<dbReference type="SMART" id="SM01006">
    <property type="entry name" value="AlcB"/>
    <property type="match status" value="1"/>
</dbReference>
<evidence type="ECO:0000256" key="2">
    <source>
        <dbReference type="ARBA" id="ARBA00005102"/>
    </source>
</evidence>
<feature type="domain" description="Acyltransferase MbtK/IucB-like conserved" evidence="5">
    <location>
        <begin position="29"/>
        <end position="77"/>
    </location>
</feature>
<dbReference type="PANTHER" id="PTHR31438:SF1">
    <property type="entry name" value="LYSINE N-ACYLTRANSFERASE C17G9.06C-RELATED"/>
    <property type="match status" value="1"/>
</dbReference>
<keyword evidence="7" id="KW-1185">Reference proteome</keyword>
<dbReference type="EMBL" id="JAIFZO010000002">
    <property type="protein sequence ID" value="MCX4235339.1"/>
    <property type="molecule type" value="Genomic_DNA"/>
</dbReference>
<gene>
    <name evidence="6" type="ORF">K3769_21675</name>
</gene>
<comment type="function">
    <text evidence="1">Acyltransferase required for the direct transfer of medium- to long-chain fatty acyl moieties from a carrier protein (MbtL) on to the epsilon-amino group of lysine residue in the mycobactin core.</text>
</comment>
<accession>A0ABT3V8U7</accession>
<evidence type="ECO:0000313" key="6">
    <source>
        <dbReference type="EMBL" id="MCX4235339.1"/>
    </source>
</evidence>
<dbReference type="InterPro" id="IPR016181">
    <property type="entry name" value="Acyl_CoA_acyltransferase"/>
</dbReference>
<evidence type="ECO:0000256" key="3">
    <source>
        <dbReference type="ARBA" id="ARBA00020586"/>
    </source>
</evidence>
<comment type="caution">
    <text evidence="6">The sequence shown here is derived from an EMBL/GenBank/DDBJ whole genome shotgun (WGS) entry which is preliminary data.</text>
</comment>
<dbReference type="PANTHER" id="PTHR31438">
    <property type="entry name" value="LYSINE N-ACYLTRANSFERASE C17G9.06C-RELATED"/>
    <property type="match status" value="1"/>
</dbReference>
<evidence type="ECO:0000313" key="7">
    <source>
        <dbReference type="Proteomes" id="UP001165590"/>
    </source>
</evidence>
<evidence type="ECO:0000256" key="4">
    <source>
        <dbReference type="ARBA" id="ARBA00031122"/>
    </source>
</evidence>
<name>A0ABT3V8U7_9ACTN</name>
<proteinExistence type="predicted"/>
<reference evidence="6" key="1">
    <citation type="journal article" date="2022" name="bioRxiv">
        <title>Discovery and biosynthetic assessment of Streptomyces ortus sp nov. isolated from a deep-sea sponge.</title>
        <authorList>
            <person name="Williams S.E."/>
        </authorList>
    </citation>
    <scope>NUCLEOTIDE SEQUENCE</scope>
    <source>
        <strain evidence="6">A15ISP2-DRY2</strain>
    </source>
</reference>